<protein>
    <submittedName>
        <fullName evidence="1">Uncharacterized protein</fullName>
    </submittedName>
</protein>
<dbReference type="Proteomes" id="UP000315295">
    <property type="component" value="Unassembled WGS sequence"/>
</dbReference>
<dbReference type="AlphaFoldDB" id="A0A540LDY9"/>
<sequence>MDTDHQIPDAAAATEAGLDAGGGPRGEPQTQWLWPLFIVFSDDFPDAPRRLRRRLHHISPSTSNHYHDTPSLCLVIFKPQALELKSPVREEEIKTQVSATTLTLIIAKTETMKLQDSGDLECDIAVPSSKLSGMRKSSATEKSRGCPSRRRFKRRDCEGAAVKHHFRLCLNCGRSAILGFQSGFFENLEGKGEIRRLR</sequence>
<evidence type="ECO:0000313" key="1">
    <source>
        <dbReference type="EMBL" id="TQD84693.1"/>
    </source>
</evidence>
<organism evidence="1 2">
    <name type="scientific">Malus baccata</name>
    <name type="common">Siberian crab apple</name>
    <name type="synonym">Pyrus baccata</name>
    <dbReference type="NCBI Taxonomy" id="106549"/>
    <lineage>
        <taxon>Eukaryota</taxon>
        <taxon>Viridiplantae</taxon>
        <taxon>Streptophyta</taxon>
        <taxon>Embryophyta</taxon>
        <taxon>Tracheophyta</taxon>
        <taxon>Spermatophyta</taxon>
        <taxon>Magnoliopsida</taxon>
        <taxon>eudicotyledons</taxon>
        <taxon>Gunneridae</taxon>
        <taxon>Pentapetalae</taxon>
        <taxon>rosids</taxon>
        <taxon>fabids</taxon>
        <taxon>Rosales</taxon>
        <taxon>Rosaceae</taxon>
        <taxon>Amygdaloideae</taxon>
        <taxon>Maleae</taxon>
        <taxon>Malus</taxon>
    </lineage>
</organism>
<gene>
    <name evidence="1" type="ORF">C1H46_029781</name>
</gene>
<proteinExistence type="predicted"/>
<evidence type="ECO:0000313" key="2">
    <source>
        <dbReference type="Proteomes" id="UP000315295"/>
    </source>
</evidence>
<name>A0A540LDY9_MALBA</name>
<keyword evidence="2" id="KW-1185">Reference proteome</keyword>
<comment type="caution">
    <text evidence="1">The sequence shown here is derived from an EMBL/GenBank/DDBJ whole genome shotgun (WGS) entry which is preliminary data.</text>
</comment>
<reference evidence="1 2" key="1">
    <citation type="journal article" date="2019" name="G3 (Bethesda)">
        <title>Sequencing of a Wild Apple (Malus baccata) Genome Unravels the Differences Between Cultivated and Wild Apple Species Regarding Disease Resistance and Cold Tolerance.</title>
        <authorList>
            <person name="Chen X."/>
        </authorList>
    </citation>
    <scope>NUCLEOTIDE SEQUENCE [LARGE SCALE GENOMIC DNA]</scope>
    <source>
        <strain evidence="2">cv. Shandingzi</strain>
        <tissue evidence="1">Leaves</tissue>
    </source>
</reference>
<dbReference type="EMBL" id="VIEB01000624">
    <property type="protein sequence ID" value="TQD84693.1"/>
    <property type="molecule type" value="Genomic_DNA"/>
</dbReference>
<accession>A0A540LDY9</accession>